<comment type="caution">
    <text evidence="1">The sequence shown here is derived from an EMBL/GenBank/DDBJ whole genome shotgun (WGS) entry which is preliminary data.</text>
</comment>
<organism evidence="1 2">
    <name type="scientific">Caulobacter hibisci</name>
    <dbReference type="NCBI Taxonomy" id="2035993"/>
    <lineage>
        <taxon>Bacteria</taxon>
        <taxon>Pseudomonadati</taxon>
        <taxon>Pseudomonadota</taxon>
        <taxon>Alphaproteobacteria</taxon>
        <taxon>Caulobacterales</taxon>
        <taxon>Caulobacteraceae</taxon>
        <taxon>Caulobacter</taxon>
    </lineage>
</organism>
<name>A0ABS0STJ7_9CAUL</name>
<proteinExistence type="predicted"/>
<evidence type="ECO:0000313" key="2">
    <source>
        <dbReference type="Proteomes" id="UP000639859"/>
    </source>
</evidence>
<evidence type="ECO:0000313" key="1">
    <source>
        <dbReference type="EMBL" id="MBI1682694.1"/>
    </source>
</evidence>
<sequence>MSSSLYSGARMKALRHHASRPAALPLLADDVLEFHAGRLLLLLLTCGVSGKVRGLTKMAKLDFFIRYPDFFNVVQGQGVEGAPIEAAMVRHHYGPWDKRYYHVLAFLEARALIAVSKPGKSVHLALTKTGKKLARKLLEEPSFAPLVAHMRQVNEAFGARTGNELKDLIYQTFGEDVSDRPLGHIIGSEG</sequence>
<dbReference type="RefSeq" id="WP_198574646.1">
    <property type="nucleotide sequence ID" value="NZ_JADWOX010000002.1"/>
</dbReference>
<accession>A0ABS0STJ7</accession>
<dbReference type="EMBL" id="JADWOX010000002">
    <property type="protein sequence ID" value="MBI1682694.1"/>
    <property type="molecule type" value="Genomic_DNA"/>
</dbReference>
<dbReference type="Proteomes" id="UP000639859">
    <property type="component" value="Unassembled WGS sequence"/>
</dbReference>
<protein>
    <submittedName>
        <fullName evidence="1">Uncharacterized protein</fullName>
    </submittedName>
</protein>
<gene>
    <name evidence="1" type="ORF">I4Q42_03335</name>
</gene>
<keyword evidence="2" id="KW-1185">Reference proteome</keyword>
<reference evidence="1 2" key="1">
    <citation type="submission" date="2020-11" db="EMBL/GenBank/DDBJ databases">
        <title>genome sequence of strain KACC 18849.</title>
        <authorList>
            <person name="Gao J."/>
            <person name="Zhang X."/>
        </authorList>
    </citation>
    <scope>NUCLEOTIDE SEQUENCE [LARGE SCALE GENOMIC DNA]</scope>
    <source>
        <strain evidence="1 2">KACC 18849</strain>
    </source>
</reference>